<evidence type="ECO:0008006" key="3">
    <source>
        <dbReference type="Google" id="ProtNLM"/>
    </source>
</evidence>
<accession>A0ABY7PBL7</accession>
<keyword evidence="2" id="KW-1185">Reference proteome</keyword>
<sequence length="219" mass="24275">MASNKRGGAAPAKSVIVIAGEGQNDRDVLKHLVPALGPWPRTRRPKLVEIKTKMALSKAQGQLVPRLDKLRMLANGLAQKAQAQLAGIVVHVDLDAVIDERYDERRKQLAGGLQKTFGCDTALALAADEMEAWLMLFPEAFEKVRPGWRLSDQDRRRDLGAIAEGSKERLKAQLTQPPYRESDAPEVMKAAVAHNLLTQCDPSRNRSYADFAAELEQWT</sequence>
<evidence type="ECO:0000313" key="2">
    <source>
        <dbReference type="Proteomes" id="UP001212326"/>
    </source>
</evidence>
<protein>
    <recommendedName>
        <fullName evidence="3">DUF4276 family protein</fullName>
    </recommendedName>
</protein>
<dbReference type="RefSeq" id="WP_270084405.1">
    <property type="nucleotide sequence ID" value="NZ_CP115300.1"/>
</dbReference>
<organism evidence="1 2">
    <name type="scientific">Streptomyces camelliae</name>
    <dbReference type="NCBI Taxonomy" id="3004093"/>
    <lineage>
        <taxon>Bacteria</taxon>
        <taxon>Bacillati</taxon>
        <taxon>Actinomycetota</taxon>
        <taxon>Actinomycetes</taxon>
        <taxon>Kitasatosporales</taxon>
        <taxon>Streptomycetaceae</taxon>
        <taxon>Streptomyces</taxon>
    </lineage>
</organism>
<reference evidence="1 2" key="1">
    <citation type="submission" date="2022-12" db="EMBL/GenBank/DDBJ databases">
        <authorList>
            <person name="Mo P."/>
        </authorList>
    </citation>
    <scope>NUCLEOTIDE SEQUENCE [LARGE SCALE GENOMIC DNA]</scope>
    <source>
        <strain evidence="1 2">HUAS 2-6</strain>
    </source>
</reference>
<name>A0ABY7PBL7_9ACTN</name>
<proteinExistence type="predicted"/>
<evidence type="ECO:0000313" key="1">
    <source>
        <dbReference type="EMBL" id="WBO67002.1"/>
    </source>
</evidence>
<dbReference type="Proteomes" id="UP001212326">
    <property type="component" value="Chromosome"/>
</dbReference>
<gene>
    <name evidence="1" type="ORF">O1G22_31430</name>
</gene>
<dbReference type="EMBL" id="CP115300">
    <property type="protein sequence ID" value="WBO67002.1"/>
    <property type="molecule type" value="Genomic_DNA"/>
</dbReference>